<feature type="transmembrane region" description="Helical" evidence="2">
    <location>
        <begin position="12"/>
        <end position="32"/>
    </location>
</feature>
<evidence type="ECO:0000313" key="4">
    <source>
        <dbReference type="EMBL" id="AXV06017.1"/>
    </source>
</evidence>
<dbReference type="InterPro" id="IPR037185">
    <property type="entry name" value="EmrE-like"/>
</dbReference>
<feature type="domain" description="EamA" evidence="3">
    <location>
        <begin position="15"/>
        <end position="143"/>
    </location>
</feature>
<feature type="transmembrane region" description="Helical" evidence="2">
    <location>
        <begin position="189"/>
        <end position="208"/>
    </location>
</feature>
<feature type="transmembrane region" description="Helical" evidence="2">
    <location>
        <begin position="158"/>
        <end position="177"/>
    </location>
</feature>
<evidence type="ECO:0000256" key="2">
    <source>
        <dbReference type="SAM" id="Phobius"/>
    </source>
</evidence>
<dbReference type="InterPro" id="IPR000620">
    <property type="entry name" value="EamA_dom"/>
</dbReference>
<evidence type="ECO:0000259" key="3">
    <source>
        <dbReference type="Pfam" id="PF00892"/>
    </source>
</evidence>
<keyword evidence="5" id="KW-1185">Reference proteome</keyword>
<feature type="transmembrane region" description="Helical" evidence="2">
    <location>
        <begin position="220"/>
        <end position="240"/>
    </location>
</feature>
<keyword evidence="2" id="KW-0472">Membrane</keyword>
<dbReference type="PANTHER" id="PTHR22911:SF76">
    <property type="entry name" value="EAMA DOMAIN-CONTAINING PROTEIN"/>
    <property type="match status" value="1"/>
</dbReference>
<dbReference type="EMBL" id="CP031165">
    <property type="protein sequence ID" value="AXV06017.1"/>
    <property type="molecule type" value="Genomic_DNA"/>
</dbReference>
<proteinExistence type="inferred from homology"/>
<dbReference type="KEGG" id="euz:DVS28_a1318"/>
<dbReference type="Gene3D" id="1.10.3730.20">
    <property type="match status" value="1"/>
</dbReference>
<gene>
    <name evidence="4" type="ORF">DVS28_a1318</name>
</gene>
<feature type="transmembrane region" description="Helical" evidence="2">
    <location>
        <begin position="78"/>
        <end position="99"/>
    </location>
</feature>
<feature type="domain" description="EamA" evidence="3">
    <location>
        <begin position="158"/>
        <end position="291"/>
    </location>
</feature>
<keyword evidence="2" id="KW-0812">Transmembrane</keyword>
<organism evidence="4 5">
    <name type="scientific">Euzebya pacifica</name>
    <dbReference type="NCBI Taxonomy" id="1608957"/>
    <lineage>
        <taxon>Bacteria</taxon>
        <taxon>Bacillati</taxon>
        <taxon>Actinomycetota</taxon>
        <taxon>Nitriliruptoria</taxon>
        <taxon>Euzebyales</taxon>
    </lineage>
</organism>
<dbReference type="AlphaFoldDB" id="A0A346XUX0"/>
<dbReference type="Pfam" id="PF00892">
    <property type="entry name" value="EamA"/>
    <property type="match status" value="2"/>
</dbReference>
<sequence>MSNDRVAGFAQRFPLVLVASGVVLYSTGPIMLQASSLSGPAFSFWRLLIGAVLLTSLAAVGARRRHASVLPGREGRRWTVIAGVCFGVHQLLFMTAVKLTSVVDVSLMNALAPVATALGAWWLFRERPGPRFFAWSALAIGGGAWLAVQASGPTGNPLGMAMAIANVVCFAGFFLSSKRGREHVDVMPFLAGVMTVGVLLVGVFVALTGVDVGSATRADLLLAFGVAAGPGALGHFVMTWPLRWVPANIPPVMRLAQPALSGVLALLVLGEPLGWVHVAGGLVVVVGAAGAVLSRDGRALQRAAREGAGLPVGQTTAISLSTSRALRTPTG</sequence>
<evidence type="ECO:0000256" key="1">
    <source>
        <dbReference type="ARBA" id="ARBA00007362"/>
    </source>
</evidence>
<dbReference type="GO" id="GO:0016020">
    <property type="term" value="C:membrane"/>
    <property type="evidence" value="ECO:0007669"/>
    <property type="project" value="InterPro"/>
</dbReference>
<keyword evidence="2" id="KW-1133">Transmembrane helix</keyword>
<feature type="transmembrane region" description="Helical" evidence="2">
    <location>
        <begin position="44"/>
        <end position="62"/>
    </location>
</feature>
<name>A0A346XUX0_9ACTN</name>
<dbReference type="RefSeq" id="WP_164710014.1">
    <property type="nucleotide sequence ID" value="NZ_CAXIBR010000089.1"/>
</dbReference>
<accession>A0A346XUX0</accession>
<protein>
    <submittedName>
        <fullName evidence="4">Transporter of the drug/metabolite transporter (DMT) superfamily</fullName>
    </submittedName>
</protein>
<feature type="transmembrane region" description="Helical" evidence="2">
    <location>
        <begin position="252"/>
        <end position="269"/>
    </location>
</feature>
<dbReference type="PANTHER" id="PTHR22911">
    <property type="entry name" value="ACYL-MALONYL CONDENSING ENZYME-RELATED"/>
    <property type="match status" value="1"/>
</dbReference>
<reference evidence="4 5" key="1">
    <citation type="submission" date="2018-09" db="EMBL/GenBank/DDBJ databases">
        <title>Complete genome sequence of Euzebya sp. DY32-46 isolated from seawater of Pacific Ocean.</title>
        <authorList>
            <person name="Xu L."/>
            <person name="Wu Y.-H."/>
            <person name="Xu X.-W."/>
        </authorList>
    </citation>
    <scope>NUCLEOTIDE SEQUENCE [LARGE SCALE GENOMIC DNA]</scope>
    <source>
        <strain evidence="4 5">DY32-46</strain>
    </source>
</reference>
<dbReference type="SUPFAM" id="SSF103481">
    <property type="entry name" value="Multidrug resistance efflux transporter EmrE"/>
    <property type="match status" value="2"/>
</dbReference>
<comment type="similarity">
    <text evidence="1">Belongs to the EamA transporter family.</text>
</comment>
<dbReference type="Proteomes" id="UP000264006">
    <property type="component" value="Chromosome"/>
</dbReference>
<evidence type="ECO:0000313" key="5">
    <source>
        <dbReference type="Proteomes" id="UP000264006"/>
    </source>
</evidence>
<feature type="transmembrane region" description="Helical" evidence="2">
    <location>
        <begin position="132"/>
        <end position="152"/>
    </location>
</feature>
<feature type="transmembrane region" description="Helical" evidence="2">
    <location>
        <begin position="275"/>
        <end position="293"/>
    </location>
</feature>
<feature type="transmembrane region" description="Helical" evidence="2">
    <location>
        <begin position="105"/>
        <end position="125"/>
    </location>
</feature>